<comment type="caution">
    <text evidence="1">The sequence shown here is derived from an EMBL/GenBank/DDBJ whole genome shotgun (WGS) entry which is preliminary data.</text>
</comment>
<sequence length="137" mass="15259">MGEQLKAALEQAGITRKLERLDYGSLLRKVELGGCQLWFMGFGVSENPNPAVLVATDGEYNLFGYSNSMADLLLTEIESGTAEQRKTVCTRLWQELAENPPFAVLYQGQREIAVNIRGAKLVFSPLRPFTADIYQLT</sequence>
<gene>
    <name evidence="1" type="ORF">SDC9_155547</name>
</gene>
<accession>A0A645F1T0</accession>
<evidence type="ECO:0000313" key="1">
    <source>
        <dbReference type="EMBL" id="MPN08265.1"/>
    </source>
</evidence>
<name>A0A645F1T0_9ZZZZ</name>
<dbReference type="AlphaFoldDB" id="A0A645F1T0"/>
<proteinExistence type="predicted"/>
<dbReference type="Gene3D" id="3.10.105.10">
    <property type="entry name" value="Dipeptide-binding Protein, Domain 3"/>
    <property type="match status" value="1"/>
</dbReference>
<reference evidence="1" key="1">
    <citation type="submission" date="2019-08" db="EMBL/GenBank/DDBJ databases">
        <authorList>
            <person name="Kucharzyk K."/>
            <person name="Murdoch R.W."/>
            <person name="Higgins S."/>
            <person name="Loffler F."/>
        </authorList>
    </citation>
    <scope>NUCLEOTIDE SEQUENCE</scope>
</reference>
<organism evidence="1">
    <name type="scientific">bioreactor metagenome</name>
    <dbReference type="NCBI Taxonomy" id="1076179"/>
    <lineage>
        <taxon>unclassified sequences</taxon>
        <taxon>metagenomes</taxon>
        <taxon>ecological metagenomes</taxon>
    </lineage>
</organism>
<dbReference type="SUPFAM" id="SSF53850">
    <property type="entry name" value="Periplasmic binding protein-like II"/>
    <property type="match status" value="1"/>
</dbReference>
<dbReference type="EMBL" id="VSSQ01054293">
    <property type="protein sequence ID" value="MPN08265.1"/>
    <property type="molecule type" value="Genomic_DNA"/>
</dbReference>
<protein>
    <submittedName>
        <fullName evidence="1">Uncharacterized protein</fullName>
    </submittedName>
</protein>